<evidence type="ECO:0000256" key="1">
    <source>
        <dbReference type="SAM" id="MobiDB-lite"/>
    </source>
</evidence>
<dbReference type="AlphaFoldDB" id="A0A8B8F5T3"/>
<dbReference type="Proteomes" id="UP000694846">
    <property type="component" value="Unplaced"/>
</dbReference>
<feature type="region of interest" description="Disordered" evidence="1">
    <location>
        <begin position="143"/>
        <end position="166"/>
    </location>
</feature>
<dbReference type="GeneID" id="112680246"/>
<proteinExistence type="predicted"/>
<protein>
    <submittedName>
        <fullName evidence="3">Uncharacterized protein LOC112680246</fullName>
    </submittedName>
</protein>
<sequence>MKNWTNNLVEEVNFSYPSFKEKLLEDIRSKNLKPGDITTYFIKKEKIICVFTSQTSYWTSLEKAFINIKNVIKSYRCIAYQCGPINEADDCKHEKQMVMILRSIMYGSELWLCGNTQQTTDKEIFDYYYRNLTNNAKLSFRPIDNHRQKSGDPSSHNKQSNNKIWRRTLSKKTSAKKIVHMDVTSNVYNVLHKKCSCLIYLGNQRNIKKL</sequence>
<name>A0A8B8F5T3_9HEMI</name>
<evidence type="ECO:0000313" key="3">
    <source>
        <dbReference type="RefSeq" id="XP_025406068.1"/>
    </source>
</evidence>
<evidence type="ECO:0000313" key="2">
    <source>
        <dbReference type="Proteomes" id="UP000694846"/>
    </source>
</evidence>
<feature type="compositionally biased region" description="Polar residues" evidence="1">
    <location>
        <begin position="151"/>
        <end position="163"/>
    </location>
</feature>
<accession>A0A8B8F5T3</accession>
<gene>
    <name evidence="3" type="primary">LOC112680246</name>
</gene>
<keyword evidence="2" id="KW-1185">Reference proteome</keyword>
<dbReference type="RefSeq" id="XP_025406068.1">
    <property type="nucleotide sequence ID" value="XM_025550283.1"/>
</dbReference>
<reference evidence="3" key="1">
    <citation type="submission" date="2025-08" db="UniProtKB">
        <authorList>
            <consortium name="RefSeq"/>
        </authorList>
    </citation>
    <scope>IDENTIFICATION</scope>
    <source>
        <tissue evidence="3">Whole body</tissue>
    </source>
</reference>
<organism evidence="2 3">
    <name type="scientific">Sipha flava</name>
    <name type="common">yellow sugarcane aphid</name>
    <dbReference type="NCBI Taxonomy" id="143950"/>
    <lineage>
        <taxon>Eukaryota</taxon>
        <taxon>Metazoa</taxon>
        <taxon>Ecdysozoa</taxon>
        <taxon>Arthropoda</taxon>
        <taxon>Hexapoda</taxon>
        <taxon>Insecta</taxon>
        <taxon>Pterygota</taxon>
        <taxon>Neoptera</taxon>
        <taxon>Paraneoptera</taxon>
        <taxon>Hemiptera</taxon>
        <taxon>Sternorrhyncha</taxon>
        <taxon>Aphidomorpha</taxon>
        <taxon>Aphidoidea</taxon>
        <taxon>Aphididae</taxon>
        <taxon>Sipha</taxon>
    </lineage>
</organism>